<dbReference type="InterPro" id="IPR008936">
    <property type="entry name" value="Rho_GTPase_activation_prot"/>
</dbReference>
<organism evidence="3 4">
    <name type="scientific">Hibiscus syriacus</name>
    <name type="common">Rose of Sharon</name>
    <dbReference type="NCBI Taxonomy" id="106335"/>
    <lineage>
        <taxon>Eukaryota</taxon>
        <taxon>Viridiplantae</taxon>
        <taxon>Streptophyta</taxon>
        <taxon>Embryophyta</taxon>
        <taxon>Tracheophyta</taxon>
        <taxon>Spermatophyta</taxon>
        <taxon>Magnoliopsida</taxon>
        <taxon>eudicotyledons</taxon>
        <taxon>Gunneridae</taxon>
        <taxon>Pentapetalae</taxon>
        <taxon>rosids</taxon>
        <taxon>malvids</taxon>
        <taxon>Malvales</taxon>
        <taxon>Malvaceae</taxon>
        <taxon>Malvoideae</taxon>
        <taxon>Hibiscus</taxon>
    </lineage>
</organism>
<keyword evidence="4" id="KW-1185">Reference proteome</keyword>
<dbReference type="CDD" id="cd00159">
    <property type="entry name" value="RhoGAP"/>
    <property type="match status" value="1"/>
</dbReference>
<protein>
    <submittedName>
        <fullName evidence="3">Rho GTPase-activating protein 3</fullName>
    </submittedName>
</protein>
<dbReference type="SMART" id="SM00285">
    <property type="entry name" value="PBD"/>
    <property type="match status" value="1"/>
</dbReference>
<feature type="domain" description="Rho-GAP" evidence="2">
    <location>
        <begin position="160"/>
        <end position="340"/>
    </location>
</feature>
<dbReference type="PANTHER" id="PTHR23177:SF74">
    <property type="entry name" value="RHO GTPASE-ACTIVATING PROTEIN 3"/>
    <property type="match status" value="1"/>
</dbReference>
<dbReference type="Proteomes" id="UP000436088">
    <property type="component" value="Unassembled WGS sequence"/>
</dbReference>
<dbReference type="FunFam" id="1.10.555.10:FF:000046">
    <property type="entry name" value="Rho GTPase-activating protein 5"/>
    <property type="match status" value="1"/>
</dbReference>
<dbReference type="Gene3D" id="1.10.555.10">
    <property type="entry name" value="Rho GTPase activation protein"/>
    <property type="match status" value="1"/>
</dbReference>
<dbReference type="PROSITE" id="PS50238">
    <property type="entry name" value="RHOGAP"/>
    <property type="match status" value="1"/>
</dbReference>
<dbReference type="GO" id="GO:0007165">
    <property type="term" value="P:signal transduction"/>
    <property type="evidence" value="ECO:0007669"/>
    <property type="project" value="InterPro"/>
</dbReference>
<dbReference type="OrthoDB" id="185175at2759"/>
<evidence type="ECO:0000313" key="3">
    <source>
        <dbReference type="EMBL" id="KAE8703633.1"/>
    </source>
</evidence>
<sequence>MPGLVRSKSCGVLGFTELNHSPPTPSPFFYQIRTNDHESSDHEEEIFAQENGCDGNPIATTPLISPKLRFGGSQGRKSNSTCKGNNQFPLMDILAELLRKSLVTCRVDTDDISSMDISWPTEVRHVSHVTFDRFNGFLRLPTDLQPEVPTRVPSASVFGVSAKSMQCSNDGRGNNVPTILLMMQGRLYAEGGLKAEGIFRINAENGQEEYVRNELNNGVLPRGIDVHCLAGLIKAWLRELPSGVLDSLTPEQVMLCNTEDDCVQLVKLLPSTEAALFDWAIELMADVVQHEQYNKMNARNIAMIFAPNMSQVADPLTALIHVAKVMNFLKTLILKSIREREESAAKADVHSATINRGVYHGQALDSCASKEPATTKIMRVAMLGRLEHGVEEKPLSFRNGEGEDEFESSSDNIIRNECKAASVESECRGGYDNGDRLSLRNGVRRLCRHPIFQLSKQMKKTRNLGIVNTRGGER</sequence>
<dbReference type="InterPro" id="IPR000095">
    <property type="entry name" value="CRIB_dom"/>
</dbReference>
<keyword evidence="1" id="KW-0343">GTPase activation</keyword>
<gene>
    <name evidence="3" type="ORF">F3Y22_tig00110467pilonHSYRG00176</name>
</gene>
<dbReference type="PANTHER" id="PTHR23177">
    <property type="entry name" value="MKIAA1688 PROTEIN"/>
    <property type="match status" value="1"/>
</dbReference>
<name>A0A6A3AIJ3_HIBSY</name>
<dbReference type="EMBL" id="VEPZ02000998">
    <property type="protein sequence ID" value="KAE8703633.1"/>
    <property type="molecule type" value="Genomic_DNA"/>
</dbReference>
<dbReference type="SUPFAM" id="SSF48350">
    <property type="entry name" value="GTPase activation domain, GAP"/>
    <property type="match status" value="1"/>
</dbReference>
<dbReference type="InterPro" id="IPR036936">
    <property type="entry name" value="CRIB_dom_sf"/>
</dbReference>
<evidence type="ECO:0000259" key="2">
    <source>
        <dbReference type="PROSITE" id="PS50238"/>
    </source>
</evidence>
<dbReference type="InterPro" id="IPR044785">
    <property type="entry name" value="RopGAP1-5"/>
</dbReference>
<dbReference type="Pfam" id="PF00620">
    <property type="entry name" value="RhoGAP"/>
    <property type="match status" value="1"/>
</dbReference>
<dbReference type="InterPro" id="IPR000198">
    <property type="entry name" value="RhoGAP_dom"/>
</dbReference>
<evidence type="ECO:0000256" key="1">
    <source>
        <dbReference type="ARBA" id="ARBA00022468"/>
    </source>
</evidence>
<comment type="caution">
    <text evidence="3">The sequence shown here is derived from an EMBL/GenBank/DDBJ whole genome shotgun (WGS) entry which is preliminary data.</text>
</comment>
<proteinExistence type="predicted"/>
<dbReference type="Gene3D" id="3.90.810.10">
    <property type="entry name" value="CRIB domain"/>
    <property type="match status" value="1"/>
</dbReference>
<dbReference type="SMART" id="SM00324">
    <property type="entry name" value="RhoGAP"/>
    <property type="match status" value="1"/>
</dbReference>
<dbReference type="AlphaFoldDB" id="A0A6A3AIJ3"/>
<reference evidence="3" key="1">
    <citation type="submission" date="2019-09" db="EMBL/GenBank/DDBJ databases">
        <title>Draft genome information of white flower Hibiscus syriacus.</title>
        <authorList>
            <person name="Kim Y.-M."/>
        </authorList>
    </citation>
    <scope>NUCLEOTIDE SEQUENCE [LARGE SCALE GENOMIC DNA]</scope>
    <source>
        <strain evidence="3">YM2019G1</strain>
    </source>
</reference>
<evidence type="ECO:0000313" key="4">
    <source>
        <dbReference type="Proteomes" id="UP000436088"/>
    </source>
</evidence>
<dbReference type="GO" id="GO:0005096">
    <property type="term" value="F:GTPase activator activity"/>
    <property type="evidence" value="ECO:0007669"/>
    <property type="project" value="UniProtKB-KW"/>
</dbReference>
<dbReference type="CDD" id="cd00132">
    <property type="entry name" value="CRIB"/>
    <property type="match status" value="1"/>
</dbReference>
<accession>A0A6A3AIJ3</accession>